<dbReference type="InterPro" id="IPR006026">
    <property type="entry name" value="Peptidase_Metallo"/>
</dbReference>
<evidence type="ECO:0000259" key="5">
    <source>
        <dbReference type="SMART" id="SM00235"/>
    </source>
</evidence>
<accession>A0A853BZS3</accession>
<evidence type="ECO:0000256" key="1">
    <source>
        <dbReference type="ARBA" id="ARBA00022670"/>
    </source>
</evidence>
<dbReference type="AlphaFoldDB" id="A0A853BZS3"/>
<protein>
    <recommendedName>
        <fullName evidence="5">Peptidase metallopeptidase domain-containing protein</fullName>
    </recommendedName>
</protein>
<dbReference type="SMART" id="SM00235">
    <property type="entry name" value="ZnMc"/>
    <property type="match status" value="1"/>
</dbReference>
<evidence type="ECO:0000256" key="3">
    <source>
        <dbReference type="ARBA" id="ARBA00022801"/>
    </source>
</evidence>
<dbReference type="GO" id="GO:0006508">
    <property type="term" value="P:proteolysis"/>
    <property type="evidence" value="ECO:0007669"/>
    <property type="project" value="UniProtKB-KW"/>
</dbReference>
<keyword evidence="7" id="KW-1185">Reference proteome</keyword>
<reference evidence="6 7" key="1">
    <citation type="submission" date="2020-07" db="EMBL/GenBank/DDBJ databases">
        <title>Sequencing the genomes of 1000 actinobacteria strains.</title>
        <authorList>
            <person name="Klenk H.-P."/>
        </authorList>
    </citation>
    <scope>NUCLEOTIDE SEQUENCE [LARGE SCALE GENOMIC DNA]</scope>
    <source>
        <strain evidence="6 7">DSM 103833</strain>
    </source>
</reference>
<evidence type="ECO:0000256" key="2">
    <source>
        <dbReference type="ARBA" id="ARBA00022723"/>
    </source>
</evidence>
<dbReference type="Pfam" id="PF00413">
    <property type="entry name" value="Peptidase_M10"/>
    <property type="match status" value="1"/>
</dbReference>
<dbReference type="InterPro" id="IPR001818">
    <property type="entry name" value="Pept_M10_metallopeptidase"/>
</dbReference>
<keyword evidence="1" id="KW-0645">Protease</keyword>
<keyword evidence="3" id="KW-0378">Hydrolase</keyword>
<dbReference type="GO" id="GO:0004222">
    <property type="term" value="F:metalloendopeptidase activity"/>
    <property type="evidence" value="ECO:0007669"/>
    <property type="project" value="InterPro"/>
</dbReference>
<evidence type="ECO:0000256" key="4">
    <source>
        <dbReference type="ARBA" id="ARBA00022833"/>
    </source>
</evidence>
<organism evidence="6 7">
    <name type="scientific">Nocardioides thalensis</name>
    <dbReference type="NCBI Taxonomy" id="1914755"/>
    <lineage>
        <taxon>Bacteria</taxon>
        <taxon>Bacillati</taxon>
        <taxon>Actinomycetota</taxon>
        <taxon>Actinomycetes</taxon>
        <taxon>Propionibacteriales</taxon>
        <taxon>Nocardioidaceae</taxon>
        <taxon>Nocardioides</taxon>
    </lineage>
</organism>
<evidence type="ECO:0000313" key="6">
    <source>
        <dbReference type="EMBL" id="NYJ00276.1"/>
    </source>
</evidence>
<dbReference type="RefSeq" id="WP_179666892.1">
    <property type="nucleotide sequence ID" value="NZ_JACCFP010000001.1"/>
</dbReference>
<evidence type="ECO:0000313" key="7">
    <source>
        <dbReference type="Proteomes" id="UP000530424"/>
    </source>
</evidence>
<proteinExistence type="predicted"/>
<name>A0A853BZS3_9ACTN</name>
<dbReference type="EMBL" id="JACCFP010000001">
    <property type="protein sequence ID" value="NYJ00276.1"/>
    <property type="molecule type" value="Genomic_DNA"/>
</dbReference>
<dbReference type="SUPFAM" id="SSF55486">
    <property type="entry name" value="Metalloproteases ('zincins'), catalytic domain"/>
    <property type="match status" value="1"/>
</dbReference>
<comment type="caution">
    <text evidence="6">The sequence shown here is derived from an EMBL/GenBank/DDBJ whole genome shotgun (WGS) entry which is preliminary data.</text>
</comment>
<dbReference type="GO" id="GO:0008270">
    <property type="term" value="F:zinc ion binding"/>
    <property type="evidence" value="ECO:0007669"/>
    <property type="project" value="InterPro"/>
</dbReference>
<dbReference type="GO" id="GO:0031012">
    <property type="term" value="C:extracellular matrix"/>
    <property type="evidence" value="ECO:0007669"/>
    <property type="project" value="InterPro"/>
</dbReference>
<feature type="domain" description="Peptidase metallopeptidase" evidence="5">
    <location>
        <begin position="56"/>
        <end position="225"/>
    </location>
</feature>
<keyword evidence="2" id="KW-0479">Metal-binding</keyword>
<sequence>MSRGRAVWGVVLAVSLLAFSGVLVLSDIDRLLGSPADVGVGGEHAFLQHQPGRPGEPVAWDPCQEIRYQVNPEGGPDDAEDFVAEAVDEVSALTGLQFVYDGSTDRRPSSLVDSGAFGHAPVLIAWADEDEVPDLDGDVVGVGGATAIGMGGGRQRYVTGSVTLDTDLDADLDSDVARGVLLHELGHLVGLDHVSDRDELMYADGTFVRDFGPGDREGLVRLGEGRCF</sequence>
<gene>
    <name evidence="6" type="ORF">HNR19_000974</name>
</gene>
<dbReference type="Proteomes" id="UP000530424">
    <property type="component" value="Unassembled WGS sequence"/>
</dbReference>
<keyword evidence="4" id="KW-0862">Zinc</keyword>
<dbReference type="InterPro" id="IPR024079">
    <property type="entry name" value="MetalloPept_cat_dom_sf"/>
</dbReference>
<dbReference type="Gene3D" id="3.40.390.10">
    <property type="entry name" value="Collagenase (Catalytic Domain)"/>
    <property type="match status" value="1"/>
</dbReference>